<feature type="domain" description="Exostosin GT47" evidence="6">
    <location>
        <begin position="1"/>
        <end position="70"/>
    </location>
</feature>
<evidence type="ECO:0000256" key="1">
    <source>
        <dbReference type="ARBA" id="ARBA00004323"/>
    </source>
</evidence>
<keyword evidence="4" id="KW-0735">Signal-anchor</keyword>
<comment type="subcellular location">
    <subcellularLocation>
        <location evidence="1">Golgi apparatus membrane</location>
        <topology evidence="1">Single-pass type II membrane protein</topology>
    </subcellularLocation>
</comment>
<dbReference type="InterPro" id="IPR004263">
    <property type="entry name" value="Exostosin"/>
</dbReference>
<dbReference type="PANTHER" id="PTHR11062">
    <property type="entry name" value="EXOSTOSIN HEPARAN SULFATE GLYCOSYLTRANSFERASE -RELATED"/>
    <property type="match status" value="1"/>
</dbReference>
<evidence type="ECO:0000256" key="3">
    <source>
        <dbReference type="ARBA" id="ARBA00022676"/>
    </source>
</evidence>
<keyword evidence="3" id="KW-0808">Transferase</keyword>
<keyword evidence="3" id="KW-0328">Glycosyltransferase</keyword>
<evidence type="ECO:0000259" key="6">
    <source>
        <dbReference type="Pfam" id="PF03016"/>
    </source>
</evidence>
<proteinExistence type="inferred from homology"/>
<comment type="similarity">
    <text evidence="2">Belongs to the glycosyltransferase 47 family.</text>
</comment>
<reference evidence="7" key="1">
    <citation type="submission" date="2022-08" db="EMBL/GenBank/DDBJ databases">
        <authorList>
            <person name="Gutierrez-Valencia J."/>
        </authorList>
    </citation>
    <scope>NUCLEOTIDE SEQUENCE</scope>
</reference>
<evidence type="ECO:0000256" key="5">
    <source>
        <dbReference type="ARBA" id="ARBA00023034"/>
    </source>
</evidence>
<name>A0AAV0HUV0_9ROSI</name>
<dbReference type="Pfam" id="PF03016">
    <property type="entry name" value="Exostosin_GT47"/>
    <property type="match status" value="1"/>
</dbReference>
<keyword evidence="4" id="KW-0812">Transmembrane</keyword>
<dbReference type="GO" id="GO:0000139">
    <property type="term" value="C:Golgi membrane"/>
    <property type="evidence" value="ECO:0007669"/>
    <property type="project" value="UniProtKB-SubCell"/>
</dbReference>
<evidence type="ECO:0000256" key="2">
    <source>
        <dbReference type="ARBA" id="ARBA00010271"/>
    </source>
</evidence>
<gene>
    <name evidence="7" type="ORF">LITE_LOCUS6079</name>
</gene>
<evidence type="ECO:0000256" key="4">
    <source>
        <dbReference type="ARBA" id="ARBA00022968"/>
    </source>
</evidence>
<dbReference type="EMBL" id="CAMGYJ010000003">
    <property type="protein sequence ID" value="CAI0389082.1"/>
    <property type="molecule type" value="Genomic_DNA"/>
</dbReference>
<comment type="caution">
    <text evidence="7">The sequence shown here is derived from an EMBL/GenBank/DDBJ whole genome shotgun (WGS) entry which is preliminary data.</text>
</comment>
<evidence type="ECO:0000313" key="8">
    <source>
        <dbReference type="Proteomes" id="UP001154282"/>
    </source>
</evidence>
<keyword evidence="8" id="KW-1185">Reference proteome</keyword>
<keyword evidence="5" id="KW-0333">Golgi apparatus</keyword>
<dbReference type="Gene3D" id="3.40.50.2000">
    <property type="entry name" value="Glycogen Phosphorylase B"/>
    <property type="match status" value="1"/>
</dbReference>
<protein>
    <recommendedName>
        <fullName evidence="6">Exostosin GT47 domain-containing protein</fullName>
    </recommendedName>
</protein>
<dbReference type="GO" id="GO:0016757">
    <property type="term" value="F:glycosyltransferase activity"/>
    <property type="evidence" value="ECO:0007669"/>
    <property type="project" value="UniProtKB-KW"/>
</dbReference>
<dbReference type="InterPro" id="IPR040911">
    <property type="entry name" value="Exostosin_GT47"/>
</dbReference>
<dbReference type="PANTHER" id="PTHR11062:SF264">
    <property type="entry name" value="PUTATIVE-RELATED"/>
    <property type="match status" value="1"/>
</dbReference>
<accession>A0AAV0HUV0</accession>
<sequence>MKLMGQSKFCLCPSGYEVASPRLVEAMFAGCVPVILSVNYSLPFDEVLDWTKFSVEIPVEKIPEIKTILGNVSEERYLELQRNVVEVRRHFDLNRPAKPFDVLHMVLHSIWLRRLNVRLSS</sequence>
<dbReference type="Proteomes" id="UP001154282">
    <property type="component" value="Unassembled WGS sequence"/>
</dbReference>
<dbReference type="AlphaFoldDB" id="A0AAV0HUV0"/>
<organism evidence="7 8">
    <name type="scientific">Linum tenue</name>
    <dbReference type="NCBI Taxonomy" id="586396"/>
    <lineage>
        <taxon>Eukaryota</taxon>
        <taxon>Viridiplantae</taxon>
        <taxon>Streptophyta</taxon>
        <taxon>Embryophyta</taxon>
        <taxon>Tracheophyta</taxon>
        <taxon>Spermatophyta</taxon>
        <taxon>Magnoliopsida</taxon>
        <taxon>eudicotyledons</taxon>
        <taxon>Gunneridae</taxon>
        <taxon>Pentapetalae</taxon>
        <taxon>rosids</taxon>
        <taxon>fabids</taxon>
        <taxon>Malpighiales</taxon>
        <taxon>Linaceae</taxon>
        <taxon>Linum</taxon>
    </lineage>
</organism>
<evidence type="ECO:0000313" key="7">
    <source>
        <dbReference type="EMBL" id="CAI0389082.1"/>
    </source>
</evidence>